<feature type="transmembrane region" description="Helical" evidence="1">
    <location>
        <begin position="43"/>
        <end position="61"/>
    </location>
</feature>
<name>A0ABQ8AJD2_BRANA</name>
<keyword evidence="3" id="KW-1185">Reference proteome</keyword>
<gene>
    <name evidence="2" type="ORF">HID58_054786</name>
</gene>
<organism evidence="2 3">
    <name type="scientific">Brassica napus</name>
    <name type="common">Rape</name>
    <dbReference type="NCBI Taxonomy" id="3708"/>
    <lineage>
        <taxon>Eukaryota</taxon>
        <taxon>Viridiplantae</taxon>
        <taxon>Streptophyta</taxon>
        <taxon>Embryophyta</taxon>
        <taxon>Tracheophyta</taxon>
        <taxon>Spermatophyta</taxon>
        <taxon>Magnoliopsida</taxon>
        <taxon>eudicotyledons</taxon>
        <taxon>Gunneridae</taxon>
        <taxon>Pentapetalae</taxon>
        <taxon>rosids</taxon>
        <taxon>malvids</taxon>
        <taxon>Brassicales</taxon>
        <taxon>Brassicaceae</taxon>
        <taxon>Brassiceae</taxon>
        <taxon>Brassica</taxon>
    </lineage>
</organism>
<protein>
    <submittedName>
        <fullName evidence="2">Uncharacterized protein</fullName>
    </submittedName>
</protein>
<keyword evidence="1" id="KW-1133">Transmembrane helix</keyword>
<comment type="caution">
    <text evidence="2">The sequence shown here is derived from an EMBL/GenBank/DDBJ whole genome shotgun (WGS) entry which is preliminary data.</text>
</comment>
<keyword evidence="1" id="KW-0812">Transmembrane</keyword>
<proteinExistence type="predicted"/>
<keyword evidence="1" id="KW-0472">Membrane</keyword>
<feature type="non-terminal residue" evidence="2">
    <location>
        <position position="1"/>
    </location>
</feature>
<accession>A0ABQ8AJD2</accession>
<sequence length="108" mass="12440">TLCSETSETLTIIIAQVKTIVEVLSITHSIVLVTKNNSLLRRFLNLGLDLVFLLWLLIRAYSVSLCSNERQDDGELKHRPVKYDGLRWLVRARSLSISWGREKIYILI</sequence>
<dbReference type="EMBL" id="JAGKQM010000013">
    <property type="protein sequence ID" value="KAH0892357.1"/>
    <property type="molecule type" value="Genomic_DNA"/>
</dbReference>
<dbReference type="Proteomes" id="UP000824890">
    <property type="component" value="Unassembled WGS sequence"/>
</dbReference>
<evidence type="ECO:0000313" key="2">
    <source>
        <dbReference type="EMBL" id="KAH0892357.1"/>
    </source>
</evidence>
<evidence type="ECO:0000256" key="1">
    <source>
        <dbReference type="SAM" id="Phobius"/>
    </source>
</evidence>
<reference evidence="2 3" key="1">
    <citation type="submission" date="2021-05" db="EMBL/GenBank/DDBJ databases">
        <title>Genome Assembly of Synthetic Allotetraploid Brassica napus Reveals Homoeologous Exchanges between Subgenomes.</title>
        <authorList>
            <person name="Davis J.T."/>
        </authorList>
    </citation>
    <scope>NUCLEOTIDE SEQUENCE [LARGE SCALE GENOMIC DNA]</scope>
    <source>
        <strain evidence="3">cv. Da-Ae</strain>
        <tissue evidence="2">Seedling</tissue>
    </source>
</reference>
<evidence type="ECO:0000313" key="3">
    <source>
        <dbReference type="Proteomes" id="UP000824890"/>
    </source>
</evidence>